<feature type="transmembrane region" description="Helical" evidence="7">
    <location>
        <begin position="304"/>
        <end position="323"/>
    </location>
</feature>
<evidence type="ECO:0000256" key="7">
    <source>
        <dbReference type="SAM" id="Phobius"/>
    </source>
</evidence>
<organism evidence="9 10">
    <name type="scientific">Caballeronia udeis</name>
    <dbReference type="NCBI Taxonomy" id="1232866"/>
    <lineage>
        <taxon>Bacteria</taxon>
        <taxon>Pseudomonadati</taxon>
        <taxon>Pseudomonadota</taxon>
        <taxon>Betaproteobacteria</taxon>
        <taxon>Burkholderiales</taxon>
        <taxon>Burkholderiaceae</taxon>
        <taxon>Caballeronia</taxon>
    </lineage>
</organism>
<reference evidence="9 10" key="1">
    <citation type="submission" date="2024-10" db="EMBL/GenBank/DDBJ databases">
        <authorList>
            <person name="Deangelis K."/>
            <person name="Huntemann M."/>
            <person name="Clum A."/>
            <person name="Wang J."/>
            <person name="Palaniappan K."/>
            <person name="Ritter S."/>
            <person name="Chen I.-M."/>
            <person name="Stamatis D."/>
            <person name="Reddy T."/>
            <person name="O'Malley R."/>
            <person name="Daum C."/>
            <person name="Ng V."/>
            <person name="Ivanova N."/>
            <person name="Kyrpides N."/>
            <person name="Woyke T."/>
        </authorList>
    </citation>
    <scope>NUCLEOTIDE SEQUENCE [LARGE SCALE GENOMIC DNA]</scope>
    <source>
        <strain evidence="9 10">GAS97</strain>
    </source>
</reference>
<dbReference type="PROSITE" id="PS50850">
    <property type="entry name" value="MFS"/>
    <property type="match status" value="1"/>
</dbReference>
<protein>
    <submittedName>
        <fullName evidence="9">MHS family shikimate/dehydroshikimate transporter-like MFS transporter</fullName>
    </submittedName>
</protein>
<dbReference type="SUPFAM" id="SSF103473">
    <property type="entry name" value="MFS general substrate transporter"/>
    <property type="match status" value="1"/>
</dbReference>
<dbReference type="Pfam" id="PF07690">
    <property type="entry name" value="MFS_1"/>
    <property type="match status" value="1"/>
</dbReference>
<dbReference type="InterPro" id="IPR011701">
    <property type="entry name" value="MFS"/>
</dbReference>
<dbReference type="Gene3D" id="1.20.1250.20">
    <property type="entry name" value="MFS general substrate transporter like domains"/>
    <property type="match status" value="2"/>
</dbReference>
<dbReference type="InterPro" id="IPR020846">
    <property type="entry name" value="MFS_dom"/>
</dbReference>
<keyword evidence="2" id="KW-0813">Transport</keyword>
<evidence type="ECO:0000259" key="8">
    <source>
        <dbReference type="PROSITE" id="PS50850"/>
    </source>
</evidence>
<dbReference type="InterPro" id="IPR005829">
    <property type="entry name" value="Sugar_transporter_CS"/>
</dbReference>
<dbReference type="PANTHER" id="PTHR43045">
    <property type="entry name" value="SHIKIMATE TRANSPORTER"/>
    <property type="match status" value="1"/>
</dbReference>
<keyword evidence="10" id="KW-1185">Reference proteome</keyword>
<feature type="transmembrane region" description="Helical" evidence="7">
    <location>
        <begin position="9"/>
        <end position="29"/>
    </location>
</feature>
<evidence type="ECO:0000313" key="10">
    <source>
        <dbReference type="Proteomes" id="UP001620514"/>
    </source>
</evidence>
<name>A0ABW8MAP8_9BURK</name>
<dbReference type="EMBL" id="JBIYDN010000002">
    <property type="protein sequence ID" value="MFK4440734.1"/>
    <property type="molecule type" value="Genomic_DNA"/>
</dbReference>
<evidence type="ECO:0000256" key="3">
    <source>
        <dbReference type="ARBA" id="ARBA00022475"/>
    </source>
</evidence>
<evidence type="ECO:0000256" key="4">
    <source>
        <dbReference type="ARBA" id="ARBA00022692"/>
    </source>
</evidence>
<dbReference type="CDD" id="cd17369">
    <property type="entry name" value="MFS_ShiA_like"/>
    <property type="match status" value="1"/>
</dbReference>
<dbReference type="RefSeq" id="WP_404604426.1">
    <property type="nucleotide sequence ID" value="NZ_JBIYDN010000002.1"/>
</dbReference>
<sequence length="449" mass="47608">MSATPRARWLYVFISAFLGTAIEQYDFLLYGTASALVFNKIFFPNLDPLAGTIAALGTYAAGYFARGAGALICGHFGDRIGRKTLLLTTLLVMGVASTLVGCLPTYAAIGIWAPVLLTTLRVLQGFAIGGEQSGAIVLGVESAPANKRGLYGSWSNSGSYGGALLSTGALLLTSLLPEHEFLSWGWRVPFLFSAVLVVIGLMGRARLPETREFKQLQATDSVARFPLRDLLRDKRREVVIVFMARLGEITWSVFVLLFSVAYVTVQLKLPRPVVLVAIMAGAAMAVFTVPLFAALSDRIGRKPLYLFGLMVCAVYVWPYFSLLNTRDPVLITLAIVVALGVVHPLMYGPQGGFFADMFDVRVRFSGVSIGAIGAVVGGGINPVICSSLLAHRAGDPSGVALYITISTLIAACFVAFAPRASASRQAAPAAMPASTDTAAAAAVSQANQV</sequence>
<feature type="transmembrane region" description="Helical" evidence="7">
    <location>
        <begin position="85"/>
        <end position="113"/>
    </location>
</feature>
<feature type="transmembrane region" description="Helical" evidence="7">
    <location>
        <begin position="400"/>
        <end position="417"/>
    </location>
</feature>
<dbReference type="PROSITE" id="PS00217">
    <property type="entry name" value="SUGAR_TRANSPORT_2"/>
    <property type="match status" value="1"/>
</dbReference>
<evidence type="ECO:0000256" key="6">
    <source>
        <dbReference type="ARBA" id="ARBA00023136"/>
    </source>
</evidence>
<dbReference type="PANTHER" id="PTHR43045:SF1">
    <property type="entry name" value="SHIKIMATE TRANSPORTER"/>
    <property type="match status" value="1"/>
</dbReference>
<keyword evidence="5 7" id="KW-1133">Transmembrane helix</keyword>
<accession>A0ABW8MAP8</accession>
<evidence type="ECO:0000256" key="1">
    <source>
        <dbReference type="ARBA" id="ARBA00004651"/>
    </source>
</evidence>
<feature type="transmembrane region" description="Helical" evidence="7">
    <location>
        <begin position="329"/>
        <end position="348"/>
    </location>
</feature>
<keyword evidence="6 7" id="KW-0472">Membrane</keyword>
<keyword evidence="3" id="KW-1003">Cell membrane</keyword>
<keyword evidence="4 7" id="KW-0812">Transmembrane</keyword>
<feature type="domain" description="Major facilitator superfamily (MFS) profile" evidence="8">
    <location>
        <begin position="12"/>
        <end position="422"/>
    </location>
</feature>
<comment type="subcellular location">
    <subcellularLocation>
        <location evidence="1">Cell membrane</location>
        <topology evidence="1">Multi-pass membrane protein</topology>
    </subcellularLocation>
</comment>
<dbReference type="InterPro" id="IPR036259">
    <property type="entry name" value="MFS_trans_sf"/>
</dbReference>
<feature type="transmembrane region" description="Helical" evidence="7">
    <location>
        <begin position="273"/>
        <end position="292"/>
    </location>
</feature>
<proteinExistence type="predicted"/>
<feature type="transmembrane region" description="Helical" evidence="7">
    <location>
        <begin position="184"/>
        <end position="203"/>
    </location>
</feature>
<reference evidence="9 10" key="2">
    <citation type="submission" date="2024-11" db="EMBL/GenBank/DDBJ databases">
        <title>Using genomics to understand microbial adaptation to soil warming.</title>
        <authorList>
            <person name="Deangelis K.M. PhD."/>
        </authorList>
    </citation>
    <scope>NUCLEOTIDE SEQUENCE [LARGE SCALE GENOMIC DNA]</scope>
    <source>
        <strain evidence="9 10">GAS97</strain>
    </source>
</reference>
<evidence type="ECO:0000256" key="5">
    <source>
        <dbReference type="ARBA" id="ARBA00022989"/>
    </source>
</evidence>
<dbReference type="Proteomes" id="UP001620514">
    <property type="component" value="Unassembled WGS sequence"/>
</dbReference>
<feature type="transmembrane region" description="Helical" evidence="7">
    <location>
        <begin position="238"/>
        <end position="261"/>
    </location>
</feature>
<evidence type="ECO:0000256" key="2">
    <source>
        <dbReference type="ARBA" id="ARBA00022448"/>
    </source>
</evidence>
<comment type="caution">
    <text evidence="9">The sequence shown here is derived from an EMBL/GenBank/DDBJ whole genome shotgun (WGS) entry which is preliminary data.</text>
</comment>
<evidence type="ECO:0000313" key="9">
    <source>
        <dbReference type="EMBL" id="MFK4440734.1"/>
    </source>
</evidence>
<gene>
    <name evidence="9" type="ORF">ABH943_000740</name>
</gene>
<feature type="transmembrane region" description="Helical" evidence="7">
    <location>
        <begin position="360"/>
        <end position="380"/>
    </location>
</feature>
<feature type="transmembrane region" description="Helical" evidence="7">
    <location>
        <begin position="49"/>
        <end position="73"/>
    </location>
</feature>